<protein>
    <recommendedName>
        <fullName evidence="4">Gustatory receptor</fullName>
    </recommendedName>
</protein>
<dbReference type="Proteomes" id="UP000249218">
    <property type="component" value="Unassembled WGS sequence"/>
</dbReference>
<feature type="transmembrane region" description="Helical" evidence="1">
    <location>
        <begin position="139"/>
        <end position="160"/>
    </location>
</feature>
<evidence type="ECO:0000256" key="1">
    <source>
        <dbReference type="SAM" id="Phobius"/>
    </source>
</evidence>
<proteinExistence type="predicted"/>
<dbReference type="AlphaFoldDB" id="A0A2W1BI01"/>
<keyword evidence="1" id="KW-0472">Membrane</keyword>
<keyword evidence="1" id="KW-1133">Transmembrane helix</keyword>
<accession>A0A2W1BI01</accession>
<keyword evidence="1" id="KW-0812">Transmembrane</keyword>
<reference evidence="2 3" key="1">
    <citation type="journal article" date="2017" name="BMC Biol.">
        <title>Genomic innovations, transcriptional plasticity and gene loss underlying the evolution and divergence of two highly polyphagous and invasive Helicoverpa pest species.</title>
        <authorList>
            <person name="Pearce S.L."/>
            <person name="Clarke D.F."/>
            <person name="East P.D."/>
            <person name="Elfekih S."/>
            <person name="Gordon K.H."/>
            <person name="Jermiin L.S."/>
            <person name="McGaughran A."/>
            <person name="Oakeshott J.G."/>
            <person name="Papanikolaou A."/>
            <person name="Perera O.P."/>
            <person name="Rane R.V."/>
            <person name="Richards S."/>
            <person name="Tay W.T."/>
            <person name="Walsh T.K."/>
            <person name="Anderson A."/>
            <person name="Anderson C.J."/>
            <person name="Asgari S."/>
            <person name="Board P.G."/>
            <person name="Bretschneider A."/>
            <person name="Campbell P.M."/>
            <person name="Chertemps T."/>
            <person name="Christeller J.T."/>
            <person name="Coppin C.W."/>
            <person name="Downes S.J."/>
            <person name="Duan G."/>
            <person name="Farnsworth C.A."/>
            <person name="Good R.T."/>
            <person name="Han L.B."/>
            <person name="Han Y.C."/>
            <person name="Hatje K."/>
            <person name="Horne I."/>
            <person name="Huang Y.P."/>
            <person name="Hughes D.S."/>
            <person name="Jacquin-Joly E."/>
            <person name="James W."/>
            <person name="Jhangiani S."/>
            <person name="Kollmar M."/>
            <person name="Kuwar S.S."/>
            <person name="Li S."/>
            <person name="Liu N.Y."/>
            <person name="Maibeche M.T."/>
            <person name="Miller J.R."/>
            <person name="Montagne N."/>
            <person name="Perry T."/>
            <person name="Qu J."/>
            <person name="Song S.V."/>
            <person name="Sutton G.G."/>
            <person name="Vogel H."/>
            <person name="Walenz B.P."/>
            <person name="Xu W."/>
            <person name="Zhang H.J."/>
            <person name="Zou Z."/>
            <person name="Batterham P."/>
            <person name="Edwards O.R."/>
            <person name="Feyereisen R."/>
            <person name="Gibbs R.A."/>
            <person name="Heckel D.G."/>
            <person name="McGrath A."/>
            <person name="Robin C."/>
            <person name="Scherer S.E."/>
            <person name="Worley K.C."/>
            <person name="Wu Y.D."/>
        </authorList>
    </citation>
    <scope>NUCLEOTIDE SEQUENCE [LARGE SCALE GENOMIC DNA]</scope>
    <source>
        <strain evidence="2">Harm_GR_Male_#8</strain>
        <tissue evidence="2">Whole organism</tissue>
    </source>
</reference>
<evidence type="ECO:0000313" key="3">
    <source>
        <dbReference type="Proteomes" id="UP000249218"/>
    </source>
</evidence>
<name>A0A2W1BI01_HELAM</name>
<feature type="transmembrane region" description="Helical" evidence="1">
    <location>
        <begin position="343"/>
        <end position="373"/>
    </location>
</feature>
<organism evidence="2 3">
    <name type="scientific">Helicoverpa armigera</name>
    <name type="common">Cotton bollworm</name>
    <name type="synonym">Heliothis armigera</name>
    <dbReference type="NCBI Taxonomy" id="29058"/>
    <lineage>
        <taxon>Eukaryota</taxon>
        <taxon>Metazoa</taxon>
        <taxon>Ecdysozoa</taxon>
        <taxon>Arthropoda</taxon>
        <taxon>Hexapoda</taxon>
        <taxon>Insecta</taxon>
        <taxon>Pterygota</taxon>
        <taxon>Neoptera</taxon>
        <taxon>Endopterygota</taxon>
        <taxon>Lepidoptera</taxon>
        <taxon>Glossata</taxon>
        <taxon>Ditrysia</taxon>
        <taxon>Noctuoidea</taxon>
        <taxon>Noctuidae</taxon>
        <taxon>Heliothinae</taxon>
        <taxon>Helicoverpa</taxon>
    </lineage>
</organism>
<feature type="transmembrane region" description="Helical" evidence="1">
    <location>
        <begin position="91"/>
        <end position="111"/>
    </location>
</feature>
<gene>
    <name evidence="2" type="primary">HaOG200858</name>
    <name evidence="2" type="ORF">B5X24_HaOG200858</name>
</gene>
<keyword evidence="3" id="KW-1185">Reference proteome</keyword>
<evidence type="ECO:0008006" key="4">
    <source>
        <dbReference type="Google" id="ProtNLM"/>
    </source>
</evidence>
<feature type="transmembrane region" description="Helical" evidence="1">
    <location>
        <begin position="51"/>
        <end position="70"/>
    </location>
</feature>
<evidence type="ECO:0000313" key="2">
    <source>
        <dbReference type="EMBL" id="PZC73334.1"/>
    </source>
</evidence>
<dbReference type="EMBL" id="KZ150111">
    <property type="protein sequence ID" value="PZC73334.1"/>
    <property type="molecule type" value="Genomic_DNA"/>
</dbReference>
<dbReference type="OrthoDB" id="7414613at2759"/>
<sequence length="374" mass="43807">MEIFVNSRQINSNNIVDSDVQSMLLPLNLLQNVFFCPKYRIKNNYITPTNLMSNLISSIATLVFIIMYAYRNYLIGLFKTSQFSTAWKYSSYFNGFCYSLGFIMNLVIGIIQSQNSVQFVLTFQNVHRFLKNENGFRSFIIWNWVAVCLTLVYYVFFFIYQYTRGTIGKIHACVGFLLSSFDFNVVYATRLLRLLEYQLVLWNNRFFKLRETSDIRDKDIIQKLFNAYANILECYDIIKISFQHYVSFTLQLIIDLLKYAANNDCQKTVIIAIRVSIAVLLWLIKNLMWQMTFSHQCERLYLANERTLDHCAFILTSYCSGMEKRLCKNVLRMSRVRFSKLRVCGLFYAGAALQLSLIALLADYTIVLLQLAFL</sequence>